<gene>
    <name evidence="6" type="primary">LOC107954866</name>
</gene>
<dbReference type="RefSeq" id="XP_016746043.1">
    <property type="nucleotide sequence ID" value="XM_016890554.2"/>
</dbReference>
<dbReference type="FunFam" id="3.40.50.2000:FF:000056">
    <property type="entry name" value="Glycosyltransferase"/>
    <property type="match status" value="1"/>
</dbReference>
<dbReference type="AlphaFoldDB" id="A0A1U8P6V5"/>
<dbReference type="EC" id="2.4.1.-" evidence="4"/>
<evidence type="ECO:0000256" key="1">
    <source>
        <dbReference type="ARBA" id="ARBA00009995"/>
    </source>
</evidence>
<dbReference type="Pfam" id="PF00201">
    <property type="entry name" value="UDPGT"/>
    <property type="match status" value="1"/>
</dbReference>
<dbReference type="PANTHER" id="PTHR48048">
    <property type="entry name" value="GLYCOSYLTRANSFERASE"/>
    <property type="match status" value="1"/>
</dbReference>
<evidence type="ECO:0000256" key="4">
    <source>
        <dbReference type="RuleBase" id="RU362057"/>
    </source>
</evidence>
<name>A0A1U8P6V5_GOSHI</name>
<dbReference type="Gene3D" id="3.40.50.2000">
    <property type="entry name" value="Glycogen Phosphorylase B"/>
    <property type="match status" value="2"/>
</dbReference>
<dbReference type="InterPro" id="IPR050481">
    <property type="entry name" value="UDP-glycosyltransf_plant"/>
</dbReference>
<dbReference type="PANTHER" id="PTHR48048:SF45">
    <property type="entry name" value="GLYCOSYLTRANSFERASE"/>
    <property type="match status" value="1"/>
</dbReference>
<proteinExistence type="inferred from homology"/>
<dbReference type="InterPro" id="IPR035595">
    <property type="entry name" value="UDP_glycos_trans_CS"/>
</dbReference>
<accession>A0A1U8P6V5</accession>
<reference evidence="5" key="1">
    <citation type="journal article" date="2020" name="Nat. Genet.">
        <title>Genomic diversifications of five Gossypium allopolyploid species and their impact on cotton improvement.</title>
        <authorList>
            <person name="Chen Z.J."/>
            <person name="Sreedasyam A."/>
            <person name="Ando A."/>
            <person name="Song Q."/>
            <person name="De Santiago L.M."/>
            <person name="Hulse-Kemp A.M."/>
            <person name="Ding M."/>
            <person name="Ye W."/>
            <person name="Kirkbride R.C."/>
            <person name="Jenkins J."/>
            <person name="Plott C."/>
            <person name="Lovell J."/>
            <person name="Lin Y.M."/>
            <person name="Vaughn R."/>
            <person name="Liu B."/>
            <person name="Simpson S."/>
            <person name="Scheffler B.E."/>
            <person name="Wen L."/>
            <person name="Saski C.A."/>
            <person name="Grover C.E."/>
            <person name="Hu G."/>
            <person name="Conover J.L."/>
            <person name="Carlson J.W."/>
            <person name="Shu S."/>
            <person name="Boston L.B."/>
            <person name="Williams M."/>
            <person name="Peterson D.G."/>
            <person name="McGee K."/>
            <person name="Jones D.C."/>
            <person name="Wendel J.F."/>
            <person name="Stelly D.M."/>
            <person name="Grimwood J."/>
            <person name="Schmutz J."/>
        </authorList>
    </citation>
    <scope>NUCLEOTIDE SEQUENCE [LARGE SCALE GENOMIC DNA]</scope>
    <source>
        <strain evidence="5">cv. TM-1</strain>
    </source>
</reference>
<organism evidence="5 6">
    <name type="scientific">Gossypium hirsutum</name>
    <name type="common">Upland cotton</name>
    <name type="synonym">Gossypium mexicanum</name>
    <dbReference type="NCBI Taxonomy" id="3635"/>
    <lineage>
        <taxon>Eukaryota</taxon>
        <taxon>Viridiplantae</taxon>
        <taxon>Streptophyta</taxon>
        <taxon>Embryophyta</taxon>
        <taxon>Tracheophyta</taxon>
        <taxon>Spermatophyta</taxon>
        <taxon>Magnoliopsida</taxon>
        <taxon>eudicotyledons</taxon>
        <taxon>Gunneridae</taxon>
        <taxon>Pentapetalae</taxon>
        <taxon>rosids</taxon>
        <taxon>malvids</taxon>
        <taxon>Malvales</taxon>
        <taxon>Malvaceae</taxon>
        <taxon>Malvoideae</taxon>
        <taxon>Gossypium</taxon>
    </lineage>
</organism>
<evidence type="ECO:0000313" key="6">
    <source>
        <dbReference type="RefSeq" id="XP_016746043.1"/>
    </source>
</evidence>
<evidence type="ECO:0000256" key="3">
    <source>
        <dbReference type="RuleBase" id="RU003718"/>
    </source>
</evidence>
<dbReference type="SUPFAM" id="SSF53756">
    <property type="entry name" value="UDP-Glycosyltransferase/glycogen phosphorylase"/>
    <property type="match status" value="1"/>
</dbReference>
<keyword evidence="5" id="KW-1185">Reference proteome</keyword>
<reference evidence="6" key="2">
    <citation type="submission" date="2025-08" db="UniProtKB">
        <authorList>
            <consortium name="RefSeq"/>
        </authorList>
    </citation>
    <scope>IDENTIFICATION</scope>
</reference>
<evidence type="ECO:0000313" key="5">
    <source>
        <dbReference type="Proteomes" id="UP000818029"/>
    </source>
</evidence>
<evidence type="ECO:0000256" key="2">
    <source>
        <dbReference type="ARBA" id="ARBA00022679"/>
    </source>
</evidence>
<sequence length="483" mass="53263">MMKKAELVFLPAPGIGHLVSAVEVAKLLVDLNANLSISVLTIKQPLNYKATAYIDYLNAATITTTTTRIKFIDLHQSDADMDRLKFVGSLVQTHGPLVKEAVAKIVEHSNSVPGSPRLAGFVFDIFYTSFRDLANDFGVPSYLFCTSGAGFLGFLFFAQALHDVQNFELVELTDSDTEFTIPSHVNPVSTKFFPTVTFKPEGFGFLLNLAKGVREMKGIMVNTVSELESHAVDSLSNGKLPPVYPVGPILIREGSSGVHQNYDSINQWLDRQPRSSVVFLCFGSMGSFGADEVKEIACALEQSGHRFLWSLRRPPEKVNGIMGHPTDYENVAEVLPEGFLDRTAEIGKVIGWAPQVAILGHPATGGFVSHCGWNSTLESVWFGVPMAAWPLYAEQQMNAFTLVKELGLAVEIKMDYRKDGGGEVEIVKAETIERGIRRLMENDSDVRKRMKEMSDRSRKALMDGGSSHSSLCRFIDNVMDNMP</sequence>
<keyword evidence="2 3" id="KW-0808">Transferase</keyword>
<comment type="similarity">
    <text evidence="1 3">Belongs to the UDP-glycosyltransferase family.</text>
</comment>
<dbReference type="KEGG" id="ghi:107954866"/>
<dbReference type="GeneID" id="107954866"/>
<dbReference type="GO" id="GO:0035251">
    <property type="term" value="F:UDP-glucosyltransferase activity"/>
    <property type="evidence" value="ECO:0000318"/>
    <property type="project" value="GO_Central"/>
</dbReference>
<protein>
    <recommendedName>
        <fullName evidence="4">Glycosyltransferase</fullName>
        <ecNumber evidence="4">2.4.1.-</ecNumber>
    </recommendedName>
</protein>
<dbReference type="PaxDb" id="3635-A0A1U8P6V5"/>
<dbReference type="PROSITE" id="PS00375">
    <property type="entry name" value="UDPGT"/>
    <property type="match status" value="1"/>
</dbReference>
<keyword evidence="3" id="KW-0328">Glycosyltransferase</keyword>
<dbReference type="Proteomes" id="UP000818029">
    <property type="component" value="Chromosome D07"/>
</dbReference>
<dbReference type="OrthoDB" id="5835829at2759"/>
<dbReference type="CDD" id="cd03784">
    <property type="entry name" value="GT1_Gtf-like"/>
    <property type="match status" value="1"/>
</dbReference>
<dbReference type="InterPro" id="IPR002213">
    <property type="entry name" value="UDP_glucos_trans"/>
</dbReference>